<keyword evidence="3" id="KW-1185">Reference proteome</keyword>
<proteinExistence type="predicted"/>
<gene>
    <name evidence="2" type="ORF">Rhow_000953</name>
</gene>
<dbReference type="EMBL" id="BHYM01000133">
    <property type="protein sequence ID" value="GCE44993.1"/>
    <property type="molecule type" value="Genomic_DNA"/>
</dbReference>
<sequence length="82" mass="8563">MQVHKALAQGLIDHGVTTLFGLMGDGNLYLANYYSSIPGATYIASAHEAGAVLMANGYASVSGEVGVATVTHGRGWPTHFRL</sequence>
<reference evidence="2 3" key="1">
    <citation type="submission" date="2018-11" db="EMBL/GenBank/DDBJ databases">
        <title>Microbial catabolism of amino acid.</title>
        <authorList>
            <person name="Hibi M."/>
            <person name="Ogawa J."/>
        </authorList>
    </citation>
    <scope>NUCLEOTIDE SEQUENCE [LARGE SCALE GENOMIC DNA]</scope>
    <source>
        <strain evidence="2 3">C31-06</strain>
    </source>
</reference>
<organism evidence="2 3">
    <name type="scientific">Rhodococcus wratislaviensis</name>
    <name type="common">Tsukamurella wratislaviensis</name>
    <dbReference type="NCBI Taxonomy" id="44752"/>
    <lineage>
        <taxon>Bacteria</taxon>
        <taxon>Bacillati</taxon>
        <taxon>Actinomycetota</taxon>
        <taxon>Actinomycetes</taxon>
        <taxon>Mycobacteriales</taxon>
        <taxon>Nocardiaceae</taxon>
        <taxon>Rhodococcus</taxon>
    </lineage>
</organism>
<comment type="caution">
    <text evidence="2">The sequence shown here is derived from an EMBL/GenBank/DDBJ whole genome shotgun (WGS) entry which is preliminary data.</text>
</comment>
<dbReference type="CDD" id="cd07035">
    <property type="entry name" value="TPP_PYR_POX_like"/>
    <property type="match status" value="1"/>
</dbReference>
<protein>
    <submittedName>
        <fullName evidence="2">TPP-requiring enzyme co-localized with fatty acid metabolic genes</fullName>
    </submittedName>
</protein>
<dbReference type="GO" id="GO:0000287">
    <property type="term" value="F:magnesium ion binding"/>
    <property type="evidence" value="ECO:0007669"/>
    <property type="project" value="UniProtKB-ARBA"/>
</dbReference>
<dbReference type="AlphaFoldDB" id="A0A402CNB0"/>
<dbReference type="Pfam" id="PF02776">
    <property type="entry name" value="TPP_enzyme_N"/>
    <property type="match status" value="1"/>
</dbReference>
<dbReference type="OrthoDB" id="3203527at2"/>
<feature type="domain" description="Thiamine pyrophosphate enzyme N-terminal TPP-binding" evidence="1">
    <location>
        <begin position="1"/>
        <end position="75"/>
    </location>
</feature>
<accession>A0A402CNB0</accession>
<name>A0A402CNB0_RHOWR</name>
<dbReference type="InterPro" id="IPR029061">
    <property type="entry name" value="THDP-binding"/>
</dbReference>
<dbReference type="InterPro" id="IPR012001">
    <property type="entry name" value="Thiamin_PyroP_enz_TPP-bd_dom"/>
</dbReference>
<dbReference type="SUPFAM" id="SSF52518">
    <property type="entry name" value="Thiamin diphosphate-binding fold (THDP-binding)"/>
    <property type="match status" value="1"/>
</dbReference>
<dbReference type="RefSeq" id="WP_124396495.1">
    <property type="nucleotide sequence ID" value="NZ_BHYM01000133.1"/>
</dbReference>
<dbReference type="GO" id="GO:0030976">
    <property type="term" value="F:thiamine pyrophosphate binding"/>
    <property type="evidence" value="ECO:0007669"/>
    <property type="project" value="InterPro"/>
</dbReference>
<evidence type="ECO:0000259" key="1">
    <source>
        <dbReference type="Pfam" id="PF02776"/>
    </source>
</evidence>
<evidence type="ECO:0000313" key="3">
    <source>
        <dbReference type="Proteomes" id="UP000287519"/>
    </source>
</evidence>
<evidence type="ECO:0000313" key="2">
    <source>
        <dbReference type="EMBL" id="GCE44993.1"/>
    </source>
</evidence>
<dbReference type="Gene3D" id="3.40.50.970">
    <property type="match status" value="1"/>
</dbReference>
<dbReference type="Proteomes" id="UP000287519">
    <property type="component" value="Unassembled WGS sequence"/>
</dbReference>